<evidence type="ECO:0000313" key="2">
    <source>
        <dbReference type="EMBL" id="GAS82501.1"/>
    </source>
</evidence>
<protein>
    <recommendedName>
        <fullName evidence="1">Imm-5-like domain-containing protein</fullName>
    </recommendedName>
</protein>
<reference evidence="2 3" key="1">
    <citation type="journal article" date="2016" name="Genome Announc.">
        <title>Draft Genome Sequence of Paenibacillus amylolyticus Heshi-A3, Isolated from Fermented Rice Bran in a Japanese Fermented Seafood Dish.</title>
        <authorList>
            <person name="Akuzawa S."/>
            <person name="Nagaoka J."/>
            <person name="Kanekatsu M."/>
            <person name="Kubota E."/>
            <person name="Ohtake R."/>
            <person name="Suzuki T."/>
            <person name="Kanesaki Y."/>
        </authorList>
    </citation>
    <scope>NUCLEOTIDE SEQUENCE [LARGE SCALE GENOMIC DNA]</scope>
    <source>
        <strain evidence="2 3">Heshi-A3</strain>
    </source>
</reference>
<dbReference type="Proteomes" id="UP000069697">
    <property type="component" value="Unassembled WGS sequence"/>
</dbReference>
<dbReference type="RefSeq" id="WP_062835036.1">
    <property type="nucleotide sequence ID" value="NZ_BCNV01000001.1"/>
</dbReference>
<dbReference type="AlphaFoldDB" id="A0A100VMA4"/>
<proteinExistence type="predicted"/>
<reference evidence="3" key="2">
    <citation type="submission" date="2016-01" db="EMBL/GenBank/DDBJ databases">
        <title>Draft Genome Sequence of Paenibacillus amylolyticus Heshi-A3 that Was Isolated from Fermented Rice Bran with Aging Salted Mackerel, Which Was Named Heshiko as Traditional Fermented Seafood in Japan.</title>
        <authorList>
            <person name="Akuzawa S."/>
            <person name="Nakagawa J."/>
            <person name="Kanekatsu T."/>
            <person name="Kubota E."/>
            <person name="Ohtake R."/>
            <person name="Suzuki T."/>
            <person name="Kanesaki Y."/>
        </authorList>
    </citation>
    <scope>NUCLEOTIDE SEQUENCE [LARGE SCALE GENOMIC DNA]</scope>
    <source>
        <strain evidence="3">Heshi-A3</strain>
    </source>
</reference>
<name>A0A100VMA4_PAEAM</name>
<dbReference type="InterPro" id="IPR048667">
    <property type="entry name" value="Imm5-like"/>
</dbReference>
<comment type="caution">
    <text evidence="2">The sequence shown here is derived from an EMBL/GenBank/DDBJ whole genome shotgun (WGS) entry which is preliminary data.</text>
</comment>
<dbReference type="EMBL" id="BCNV01000001">
    <property type="protein sequence ID" value="GAS82501.1"/>
    <property type="molecule type" value="Genomic_DNA"/>
</dbReference>
<dbReference type="Pfam" id="PF21805">
    <property type="entry name" value="Imm5_like"/>
    <property type="match status" value="1"/>
</dbReference>
<organism evidence="2 3">
    <name type="scientific">Paenibacillus amylolyticus</name>
    <dbReference type="NCBI Taxonomy" id="1451"/>
    <lineage>
        <taxon>Bacteria</taxon>
        <taxon>Bacillati</taxon>
        <taxon>Bacillota</taxon>
        <taxon>Bacilli</taxon>
        <taxon>Bacillales</taxon>
        <taxon>Paenibacillaceae</taxon>
        <taxon>Paenibacillus</taxon>
    </lineage>
</organism>
<sequence>MEKPAFKDAPLRSEIEEMAKQQDHHALACWAAECAARVLYIFEKKTEDLRARDAIDAGRGWIRGEIAMVDARKAAFAAHAAAREADHVAASAASRAAGHAAATAHVKEHAVHAATYAVKAIFYDTLMEEQERRVLEERTWQYQYLLGGCNDHGERTR</sequence>
<accession>A0A100VMA4</accession>
<feature type="domain" description="Imm-5-like" evidence="1">
    <location>
        <begin position="20"/>
        <end position="145"/>
    </location>
</feature>
<gene>
    <name evidence="2" type="ORF">PAHA3_2575</name>
</gene>
<evidence type="ECO:0000259" key="1">
    <source>
        <dbReference type="Pfam" id="PF21805"/>
    </source>
</evidence>
<evidence type="ECO:0000313" key="3">
    <source>
        <dbReference type="Proteomes" id="UP000069697"/>
    </source>
</evidence>